<feature type="domain" description="Prohead serine protease" evidence="4">
    <location>
        <begin position="3"/>
        <end position="122"/>
    </location>
</feature>
<accession>A0A2W5C872</accession>
<dbReference type="GO" id="GO:0006508">
    <property type="term" value="P:proteolysis"/>
    <property type="evidence" value="ECO:0007669"/>
    <property type="project" value="UniProtKB-KW"/>
</dbReference>
<dbReference type="Proteomes" id="UP000249066">
    <property type="component" value="Unassembled WGS sequence"/>
</dbReference>
<dbReference type="InterPro" id="IPR054613">
    <property type="entry name" value="Peptidase_S78_dom"/>
</dbReference>
<protein>
    <submittedName>
        <fullName evidence="5">HK97 family phage prohead protease</fullName>
    </submittedName>
</protein>
<dbReference type="GO" id="GO:0008233">
    <property type="term" value="F:peptidase activity"/>
    <property type="evidence" value="ECO:0007669"/>
    <property type="project" value="UniProtKB-KW"/>
</dbReference>
<keyword evidence="3" id="KW-0378">Hydrolase</keyword>
<dbReference type="NCBIfam" id="TIGR01543">
    <property type="entry name" value="proheadase_HK97"/>
    <property type="match status" value="1"/>
</dbReference>
<evidence type="ECO:0000256" key="2">
    <source>
        <dbReference type="ARBA" id="ARBA00022670"/>
    </source>
</evidence>
<dbReference type="Pfam" id="PF04586">
    <property type="entry name" value="Peptidase_S78"/>
    <property type="match status" value="1"/>
</dbReference>
<evidence type="ECO:0000313" key="5">
    <source>
        <dbReference type="EMBL" id="PZO91385.1"/>
    </source>
</evidence>
<proteinExistence type="predicted"/>
<keyword evidence="2 5" id="KW-0645">Protease</keyword>
<organism evidence="5 6">
    <name type="scientific">Sphingomonas sanxanigenens</name>
    <dbReference type="NCBI Taxonomy" id="397260"/>
    <lineage>
        <taxon>Bacteria</taxon>
        <taxon>Pseudomonadati</taxon>
        <taxon>Pseudomonadota</taxon>
        <taxon>Alphaproteobacteria</taxon>
        <taxon>Sphingomonadales</taxon>
        <taxon>Sphingomonadaceae</taxon>
        <taxon>Sphingomonas</taxon>
    </lineage>
</organism>
<reference evidence="5 6" key="1">
    <citation type="submission" date="2017-08" db="EMBL/GenBank/DDBJ databases">
        <title>Infants hospitalized years apart are colonized by the same room-sourced microbial strains.</title>
        <authorList>
            <person name="Brooks B."/>
            <person name="Olm M.R."/>
            <person name="Firek B.A."/>
            <person name="Baker R."/>
            <person name="Thomas B.C."/>
            <person name="Morowitz M.J."/>
            <person name="Banfield J.F."/>
        </authorList>
    </citation>
    <scope>NUCLEOTIDE SEQUENCE [LARGE SCALE GENOMIC DNA]</scope>
    <source>
        <strain evidence="5">S2_018_000_R2_101</strain>
    </source>
</reference>
<evidence type="ECO:0000256" key="3">
    <source>
        <dbReference type="ARBA" id="ARBA00022801"/>
    </source>
</evidence>
<evidence type="ECO:0000256" key="1">
    <source>
        <dbReference type="ARBA" id="ARBA00022612"/>
    </source>
</evidence>
<dbReference type="SUPFAM" id="SSF50789">
    <property type="entry name" value="Herpes virus serine proteinase, assemblin"/>
    <property type="match status" value="1"/>
</dbReference>
<sequence length="146" mass="15879">MRFAGYAAIFDVEDRGGDVVRRGAFAGASREVPLLWQHRPGEPIGRIAMIAEDRRGLRVIGDLPDDAPAAEALRAGAVTGLSFGYRVKGARGSRPRELTALDLVEVSLVAMPMQPLARVHAVEGCKCEESSGSRYRTDIKRRRSCS</sequence>
<comment type="caution">
    <text evidence="5">The sequence shown here is derived from an EMBL/GenBank/DDBJ whole genome shotgun (WGS) entry which is preliminary data.</text>
</comment>
<dbReference type="InterPro" id="IPR006433">
    <property type="entry name" value="Prohead_protease"/>
</dbReference>
<evidence type="ECO:0000313" key="6">
    <source>
        <dbReference type="Proteomes" id="UP000249066"/>
    </source>
</evidence>
<dbReference type="AlphaFoldDB" id="A0A2W5C872"/>
<dbReference type="EMBL" id="QFNN01000010">
    <property type="protein sequence ID" value="PZO91385.1"/>
    <property type="molecule type" value="Genomic_DNA"/>
</dbReference>
<gene>
    <name evidence="5" type="ORF">DI623_03605</name>
</gene>
<name>A0A2W5C872_9SPHN</name>
<evidence type="ECO:0000259" key="4">
    <source>
        <dbReference type="Pfam" id="PF04586"/>
    </source>
</evidence>
<keyword evidence="1" id="KW-1188">Viral release from host cell</keyword>